<name>G0RYN2_CHATD</name>
<sequence>MGIKGIYKEIGSGERISLCKLAIDHLEQHNRPLRLAIDMAIWQFQIQAARGGSNPAIRTLFYRFVRLLSLGIHPIFVFDGPNKPIFKRNRRSGTGNGVSTAMAKRLIRLFGFTAHDAPGEAEAECAYLEQQGIVDAVLSEDVDTIMFGSRVTLRDWSSEGSKGGPPTHVTLHDAKKIAEGPSGLDREGMVLVALMSGGDYLPDGIPGCGIKVACQAAKAGFGKELCRIKRADKEAITEWKQRLLHELRTNESGFFRTKHKALEIPENFPNMEVLRYYTHPVVSSPATIERLRQEFPPSSTVDIAGLREFTRETFDWTFRPGAIKLIKVLAPGLLVQRCLDRYVSGPRIDDPDLKKKEESTLVKGISMRREHFSTDATPELRVSFIPAELVGLDPGQEPEVQVEAFGRSGLALNSDDEFDEDISSSQKAPKKPFDPWQPDLAWVPETILKLGVPVTVEDWEEGQRSKGRAKEDKTAAKAKRKTKIIQSNMPAGALDKYVTVTKNISDTTVKSKESAPITIPSSPPKPSSQPAPPTLTRSKQAKKPSTKLSKQPTTRPSLDINPWTIASSQCSPPRAGPSSTLTADLLSTPTNDPPRSPAVSHVAKTMPGGSTTSSDILPSHTAAAARDVEPILIESSPVVPPPGTTASSTMANSSHPRQGTLVRGGVRGYGQKTPPKRQKRRVGQRALEEAEDSPALPTDEAKPSEVHAESQLVRKDRTFKRVKSGTEDDLSSNTASTTTQAVKQTTAPSSTSTQTSIKSFGRVSKEPIKISSEKVAAIETIVLSDSDSDSDDDDDLPLLFPTKKAPPFLRSEQNPSSSSTGSRSASSSTFVPASKSSTLVPDDDNHDEADPFGPIRPPSGDNGTQPIRSASEIPQEPGDDDTKAEKKVLGRGVWGWNAREWGKERRMWRVSEIEVVDLTGED</sequence>
<dbReference type="PDB" id="5CO8">
    <property type="method" value="X-ray"/>
    <property type="resolution" value="2.40 A"/>
    <property type="chains" value="A/C=2-465"/>
</dbReference>
<dbReference type="PDBsum" id="6GRB"/>
<feature type="compositionally biased region" description="Basic residues" evidence="3">
    <location>
        <begin position="674"/>
        <end position="683"/>
    </location>
</feature>
<evidence type="ECO:0007829" key="12">
    <source>
        <dbReference type="PDB" id="6GRD"/>
    </source>
</evidence>
<feature type="binding site" evidence="8">
    <location>
        <position position="141"/>
    </location>
    <ligand>
        <name>Mn(2+)</name>
        <dbReference type="ChEBI" id="CHEBI:29035"/>
        <label>2</label>
    </ligand>
</feature>
<feature type="compositionally biased region" description="Basic and acidic residues" evidence="3">
    <location>
        <begin position="763"/>
        <end position="772"/>
    </location>
</feature>
<feature type="compositionally biased region" description="Acidic residues" evidence="3">
    <location>
        <begin position="786"/>
        <end position="796"/>
    </location>
</feature>
<reference evidence="10 11" key="3">
    <citation type="journal article" date="2018" name="Nucleic Acids Res.">
        <title>A monovalent ion in the DNA binding interface of the eukaryotic junction-resolving enzyme GEN1.</title>
        <authorList>
            <person name="Liu Y."/>
            <person name="Freeman A.D."/>
            <person name="Declais A.C."/>
            <person name="Lilley D.M.J."/>
        </authorList>
    </citation>
    <scope>X-RAY CRYSTALLOGRAPHY (2.40 ANGSTROMS) OF 1-530 IN COMPLEX WITH MG(2+)</scope>
</reference>
<feature type="disulfide bond" description="Interchain" evidence="9">
    <location>
        <position position="226"/>
    </location>
</feature>
<evidence type="ECO:0000313" key="7">
    <source>
        <dbReference type="Proteomes" id="UP000008066"/>
    </source>
</evidence>
<dbReference type="SUPFAM" id="SSF88723">
    <property type="entry name" value="PIN domain-like"/>
    <property type="match status" value="1"/>
</dbReference>
<dbReference type="GO" id="GO:0006281">
    <property type="term" value="P:DNA repair"/>
    <property type="evidence" value="ECO:0007669"/>
    <property type="project" value="UniProtKB-ARBA"/>
</dbReference>
<feature type="domain" description="XPG-I" evidence="4">
    <location>
        <begin position="108"/>
        <end position="183"/>
    </location>
</feature>
<dbReference type="KEGG" id="cthr:CTHT_0007290"/>
<accession>G0RYN2</accession>
<dbReference type="EvolutionaryTrace" id="G0RYN2"/>
<dbReference type="Pfam" id="PF00752">
    <property type="entry name" value="XPG_N"/>
    <property type="match status" value="1"/>
</dbReference>
<gene>
    <name evidence="6" type="ORF">CTHT_0007290</name>
</gene>
<feature type="compositionally biased region" description="Basic and acidic residues" evidence="3">
    <location>
        <begin position="699"/>
        <end position="716"/>
    </location>
</feature>
<dbReference type="InterPro" id="IPR006086">
    <property type="entry name" value="XPG-I_dom"/>
</dbReference>
<feature type="binding site" evidence="9 10">
    <location>
        <position position="141"/>
    </location>
    <ligand>
        <name>Mg(2+)</name>
        <dbReference type="ChEBI" id="CHEBI:18420"/>
    </ligand>
</feature>
<reference evidence="8 9" key="2">
    <citation type="journal article" date="2015" name="Cell Rep.">
        <title>Crystal Structure of a Eukaryotic GEN1 Resolving Enzyme Bound to DNA.</title>
        <authorList>
            <person name="Liu Y."/>
            <person name="Freeman A.D.J."/>
            <person name="Declais A.C."/>
            <person name="Wilson T.J."/>
            <person name="Gartner A."/>
            <person name="Lilley D.M.J."/>
        </authorList>
    </citation>
    <scope>X-RAY CRYSTALLOGRAPHY (2.40 ANGSTROMS) OF 2-465 IN COMPLEX WITH MG(2+) AND MN(2+)</scope>
    <scope>DISULFIDE BONDS</scope>
</reference>
<feature type="binding site" evidence="9 10">
    <location>
        <position position="122"/>
    </location>
    <ligand>
        <name>Mg(2+)</name>
        <dbReference type="ChEBI" id="CHEBI:18420"/>
    </ligand>
</feature>
<dbReference type="InterPro" id="IPR006085">
    <property type="entry name" value="XPG_DNA_repair_N"/>
</dbReference>
<feature type="region of interest" description="Disordered" evidence="3">
    <location>
        <begin position="507"/>
        <end position="889"/>
    </location>
</feature>
<dbReference type="Proteomes" id="UP000008066">
    <property type="component" value="Unassembled WGS sequence"/>
</dbReference>
<feature type="compositionally biased region" description="Polar residues" evidence="3">
    <location>
        <begin position="564"/>
        <end position="590"/>
    </location>
</feature>
<keyword evidence="8 9" id="KW-0479">Metal-binding</keyword>
<evidence type="ECO:0007829" key="10">
    <source>
        <dbReference type="PDB" id="6GRB"/>
    </source>
</evidence>
<dbReference type="PDB" id="6GRC">
    <property type="method" value="X-ray"/>
    <property type="resolution" value="2.45 A"/>
    <property type="chains" value="A=1-530"/>
</dbReference>
<dbReference type="GO" id="GO:0017108">
    <property type="term" value="F:5'-flap endonuclease activity"/>
    <property type="evidence" value="ECO:0007669"/>
    <property type="project" value="TreeGrafter"/>
</dbReference>
<evidence type="ECO:0000256" key="2">
    <source>
        <dbReference type="ARBA" id="ARBA00022801"/>
    </source>
</evidence>
<feature type="binding site" evidence="8">
    <location>
        <position position="143"/>
    </location>
    <ligand>
        <name>Mn(2+)</name>
        <dbReference type="ChEBI" id="CHEBI:29035"/>
        <label>2</label>
    </ligand>
</feature>
<dbReference type="EMBL" id="GL988032">
    <property type="protein sequence ID" value="EGS24018.1"/>
    <property type="molecule type" value="Genomic_DNA"/>
</dbReference>
<feature type="binding site" evidence="9 10">
    <location>
        <position position="143"/>
    </location>
    <ligand>
        <name>Mg(2+)</name>
        <dbReference type="ChEBI" id="CHEBI:18420"/>
    </ligand>
</feature>
<feature type="compositionally biased region" description="Polar residues" evidence="3">
    <location>
        <begin position="546"/>
        <end position="556"/>
    </location>
</feature>
<dbReference type="AlphaFoldDB" id="G0RYN2"/>
<reference evidence="6 7" key="1">
    <citation type="journal article" date="2011" name="Cell">
        <title>Insight into structure and assembly of the nuclear pore complex by utilizing the genome of a eukaryotic thermophile.</title>
        <authorList>
            <person name="Amlacher S."/>
            <person name="Sarges P."/>
            <person name="Flemming D."/>
            <person name="van Noort V."/>
            <person name="Kunze R."/>
            <person name="Devos D.P."/>
            <person name="Arumugam M."/>
            <person name="Bork P."/>
            <person name="Hurt E."/>
        </authorList>
    </citation>
    <scope>NUCLEOTIDE SEQUENCE [LARGE SCALE GENOMIC DNA]</scope>
    <source>
        <strain evidence="7">DSM 1495 / CBS 144.50 / IMI 039719</strain>
    </source>
</reference>
<feature type="binding site" evidence="8">
    <location>
        <position position="140"/>
    </location>
    <ligand>
        <name>Mn(2+)</name>
        <dbReference type="ChEBI" id="CHEBI:29035"/>
        <label>1</label>
    </ligand>
</feature>
<dbReference type="OMA" id="DGNHAMV"/>
<dbReference type="PDBsum" id="5CO8"/>
<dbReference type="PANTHER" id="PTHR11081">
    <property type="entry name" value="FLAP ENDONUCLEASE FAMILY MEMBER"/>
    <property type="match status" value="1"/>
</dbReference>
<feature type="binding site" evidence="10 12">
    <location>
        <position position="140"/>
    </location>
    <ligand>
        <name>Mg(2+)</name>
        <dbReference type="ChEBI" id="CHEBI:18420"/>
    </ligand>
</feature>
<dbReference type="InterPro" id="IPR036279">
    <property type="entry name" value="5-3_exonuclease_C_sf"/>
</dbReference>
<dbReference type="Pfam" id="PF00867">
    <property type="entry name" value="XPG_I"/>
    <property type="match status" value="1"/>
</dbReference>
<dbReference type="STRING" id="759272.G0RYN2"/>
<dbReference type="PDBsum" id="5CNQ"/>
<dbReference type="PDBsum" id="6GRD"/>
<dbReference type="PDB" id="6GRB">
    <property type="method" value="X-ray"/>
    <property type="resolution" value="2.40 A"/>
    <property type="chains" value="A=1-530"/>
</dbReference>
<evidence type="ECO:0007829" key="8">
    <source>
        <dbReference type="PDB" id="5CNQ"/>
    </source>
</evidence>
<dbReference type="InterPro" id="IPR006084">
    <property type="entry name" value="XPG/Rad2"/>
</dbReference>
<evidence type="ECO:0000259" key="5">
    <source>
        <dbReference type="SMART" id="SM00485"/>
    </source>
</evidence>
<feature type="compositionally biased region" description="Basic and acidic residues" evidence="3">
    <location>
        <begin position="461"/>
        <end position="475"/>
    </location>
</feature>
<dbReference type="RefSeq" id="XP_006691260.1">
    <property type="nucleotide sequence ID" value="XM_006691197.1"/>
</dbReference>
<dbReference type="Gene3D" id="3.40.50.1010">
    <property type="entry name" value="5'-nuclease"/>
    <property type="match status" value="2"/>
</dbReference>
<protein>
    <submittedName>
        <fullName evidence="6">Nuclease-like protein</fullName>
    </submittedName>
</protein>
<evidence type="ECO:0000256" key="1">
    <source>
        <dbReference type="ARBA" id="ARBA00022722"/>
    </source>
</evidence>
<dbReference type="SUPFAM" id="SSF47807">
    <property type="entry name" value="5' to 3' exonuclease, C-terminal subdomain"/>
    <property type="match status" value="1"/>
</dbReference>
<dbReference type="PANTHER" id="PTHR11081:SF75">
    <property type="entry name" value="ENDONUCLEASE, PUTATIVE (AFU_ORTHOLOGUE AFUA_3G13260)-RELATED"/>
    <property type="match status" value="1"/>
</dbReference>
<dbReference type="SMART" id="SM00485">
    <property type="entry name" value="XPGN"/>
    <property type="match status" value="1"/>
</dbReference>
<feature type="compositionally biased region" description="Low complexity" evidence="3">
    <location>
        <begin position="816"/>
        <end position="828"/>
    </location>
</feature>
<dbReference type="PDB" id="5CNQ">
    <property type="method" value="X-ray"/>
    <property type="resolution" value="2.60 A"/>
    <property type="chains" value="A=2-465"/>
</dbReference>
<dbReference type="BRENDA" id="3.1.21.10">
    <property type="organism ID" value="1279"/>
</dbReference>
<dbReference type="FunFam" id="3.40.50.1010:FF:000037">
    <property type="entry name" value="Rad2-like endonuclease, putative (AFU_orthologue AFUA_3G13260)"/>
    <property type="match status" value="1"/>
</dbReference>
<dbReference type="FunFam" id="3.40.50.1010:FF:000051">
    <property type="entry name" value="Rad2-like endonuclease, putative (AFU_orthologue AFUA_3G13260)"/>
    <property type="match status" value="1"/>
</dbReference>
<evidence type="ECO:0000256" key="3">
    <source>
        <dbReference type="SAM" id="MobiDB-lite"/>
    </source>
</evidence>
<dbReference type="Gene3D" id="1.10.150.20">
    <property type="entry name" value="5' to 3' exonuclease, C-terminal subdomain"/>
    <property type="match status" value="1"/>
</dbReference>
<feature type="binding site" evidence="12">
    <location>
        <position position="199"/>
    </location>
    <ligand>
        <name>Mg(2+)</name>
        <dbReference type="ChEBI" id="CHEBI:18420"/>
    </ligand>
</feature>
<dbReference type="eggNOG" id="KOG2519">
    <property type="taxonomic scope" value="Eukaryota"/>
</dbReference>
<evidence type="ECO:0000259" key="4">
    <source>
        <dbReference type="SMART" id="SM00484"/>
    </source>
</evidence>
<dbReference type="Pfam" id="PF18380">
    <property type="entry name" value="GEN1_C"/>
    <property type="match status" value="1"/>
</dbReference>
<feature type="binding site" evidence="8">
    <location>
        <position position="122"/>
    </location>
    <ligand>
        <name>Mn(2+)</name>
        <dbReference type="ChEBI" id="CHEBI:29035"/>
        <label>1</label>
    </ligand>
</feature>
<keyword evidence="2" id="KW-0378">Hydrolase</keyword>
<feature type="compositionally biased region" description="Polar residues" evidence="3">
    <location>
        <begin position="829"/>
        <end position="839"/>
    </location>
</feature>
<dbReference type="InterPro" id="IPR037316">
    <property type="entry name" value="Yen1_H3TH"/>
</dbReference>
<dbReference type="CDD" id="cd09870">
    <property type="entry name" value="PIN_YEN1"/>
    <property type="match status" value="1"/>
</dbReference>
<evidence type="ECO:0007829" key="11">
    <source>
        <dbReference type="PDB" id="6GRC"/>
    </source>
</evidence>
<keyword evidence="7" id="KW-1185">Reference proteome</keyword>
<proteinExistence type="evidence at protein level"/>
<dbReference type="OrthoDB" id="2959108at2759"/>
<dbReference type="SMART" id="SM00484">
    <property type="entry name" value="XPGI"/>
    <property type="match status" value="1"/>
</dbReference>
<feature type="compositionally biased region" description="Polar residues" evidence="3">
    <location>
        <begin position="644"/>
        <end position="657"/>
    </location>
</feature>
<feature type="compositionally biased region" description="Low complexity" evidence="3">
    <location>
        <begin position="744"/>
        <end position="756"/>
    </location>
</feature>
<dbReference type="InterPro" id="IPR029060">
    <property type="entry name" value="PIN-like_dom_sf"/>
</dbReference>
<feature type="domain" description="XPG N-terminal" evidence="5">
    <location>
        <begin position="1"/>
        <end position="95"/>
    </location>
</feature>
<dbReference type="GeneID" id="18254767"/>
<dbReference type="CDD" id="cd09906">
    <property type="entry name" value="H3TH_YEN1"/>
    <property type="match status" value="1"/>
</dbReference>
<feature type="compositionally biased region" description="Polar residues" evidence="3">
    <location>
        <begin position="731"/>
        <end position="743"/>
    </location>
</feature>
<organism evidence="7">
    <name type="scientific">Chaetomium thermophilum (strain DSM 1495 / CBS 144.50 / IMI 039719)</name>
    <name type="common">Thermochaetoides thermophila</name>
    <dbReference type="NCBI Taxonomy" id="759272"/>
    <lineage>
        <taxon>Eukaryota</taxon>
        <taxon>Fungi</taxon>
        <taxon>Dikarya</taxon>
        <taxon>Ascomycota</taxon>
        <taxon>Pezizomycotina</taxon>
        <taxon>Sordariomycetes</taxon>
        <taxon>Sordariomycetidae</taxon>
        <taxon>Sordariales</taxon>
        <taxon>Chaetomiaceae</taxon>
        <taxon>Thermochaetoides</taxon>
    </lineage>
</organism>
<dbReference type="PRINTS" id="PR00853">
    <property type="entry name" value="XPGRADSUPER"/>
</dbReference>
<dbReference type="GO" id="GO:0008821">
    <property type="term" value="F:crossover junction DNA endonuclease activity"/>
    <property type="evidence" value="ECO:0007669"/>
    <property type="project" value="InterPro"/>
</dbReference>
<keyword evidence="8 9" id="KW-0002">3D-structure</keyword>
<feature type="region of interest" description="Disordered" evidence="3">
    <location>
        <begin position="416"/>
        <end position="437"/>
    </location>
</feature>
<dbReference type="GO" id="GO:0046872">
    <property type="term" value="F:metal ion binding"/>
    <property type="evidence" value="ECO:0007669"/>
    <property type="project" value="UniProtKB-KW"/>
</dbReference>
<feature type="compositionally biased region" description="Pro residues" evidence="3">
    <location>
        <begin position="521"/>
        <end position="533"/>
    </location>
</feature>
<dbReference type="HOGENOM" id="CLU_007575_0_0_1"/>
<evidence type="ECO:0000313" key="6">
    <source>
        <dbReference type="EMBL" id="EGS24018.1"/>
    </source>
</evidence>
<dbReference type="SMR" id="G0RYN2"/>
<evidence type="ECO:0007829" key="9">
    <source>
        <dbReference type="PDB" id="5CO8"/>
    </source>
</evidence>
<dbReference type="PDB" id="6GRD">
    <property type="method" value="X-ray"/>
    <property type="resolution" value="2.66 A"/>
    <property type="chains" value="A=1-530"/>
</dbReference>
<dbReference type="PDBsum" id="6GRC"/>
<dbReference type="InterPro" id="IPR041177">
    <property type="entry name" value="GEN1_C"/>
</dbReference>
<keyword evidence="1" id="KW-0540">Nuclease</keyword>
<feature type="region of interest" description="Disordered" evidence="3">
    <location>
        <begin position="459"/>
        <end position="484"/>
    </location>
</feature>